<gene>
    <name evidence="5" type="ORF">F5984_07110</name>
</gene>
<reference evidence="5 6" key="1">
    <citation type="submission" date="2019-10" db="EMBL/GenBank/DDBJ databases">
        <title>Rudanella paleaurantiibacter sp. nov., isolated from sludge.</title>
        <authorList>
            <person name="Xu S.Q."/>
        </authorList>
    </citation>
    <scope>NUCLEOTIDE SEQUENCE [LARGE SCALE GENOMIC DNA]</scope>
    <source>
        <strain evidence="5 6">HX-22-17</strain>
    </source>
</reference>
<evidence type="ECO:0000256" key="1">
    <source>
        <dbReference type="ARBA" id="ARBA00023015"/>
    </source>
</evidence>
<dbReference type="Proteomes" id="UP000488299">
    <property type="component" value="Unassembled WGS sequence"/>
</dbReference>
<protein>
    <submittedName>
        <fullName evidence="5">Helix-turn-helix domain-containing protein</fullName>
    </submittedName>
</protein>
<evidence type="ECO:0000313" key="5">
    <source>
        <dbReference type="EMBL" id="KAB7731981.1"/>
    </source>
</evidence>
<organism evidence="5 6">
    <name type="scientific">Rudanella paleaurantiibacter</name>
    <dbReference type="NCBI Taxonomy" id="2614655"/>
    <lineage>
        <taxon>Bacteria</taxon>
        <taxon>Pseudomonadati</taxon>
        <taxon>Bacteroidota</taxon>
        <taxon>Cytophagia</taxon>
        <taxon>Cytophagales</taxon>
        <taxon>Cytophagaceae</taxon>
        <taxon>Rudanella</taxon>
    </lineage>
</organism>
<accession>A0A7J5U2S1</accession>
<dbReference type="SMART" id="SM00342">
    <property type="entry name" value="HTH_ARAC"/>
    <property type="match status" value="1"/>
</dbReference>
<sequence length="299" mass="34310">MKALFEKVTIGEQSSLLVKQVRMPQFDAPWHYHPEYELTCIIRSSGKRFVGDHIGAFDADDLVLVGPNLPHFWRNDDMLPAEAPAEAVVVQFPATFEDTILKLLPEAEAICQMLKRAQYGLRFSAITSGRVRPQMEQLLHRQGMDRLLAFLTLLNELSRDTDFMLLASDGYQLSVSEAETERMKRVLDYMLSHFKGEISIDQIASVAGMAPAAFCRYFRRRTSKSFVEYLNELRISHARKLLAQADLSVGQVALECGFNNISHFHRQFRLHTNTTPLKYQIAARNRLPRRQQPDKWPTL</sequence>
<dbReference type="PANTHER" id="PTHR43280">
    <property type="entry name" value="ARAC-FAMILY TRANSCRIPTIONAL REGULATOR"/>
    <property type="match status" value="1"/>
</dbReference>
<dbReference type="InterPro" id="IPR014710">
    <property type="entry name" value="RmlC-like_jellyroll"/>
</dbReference>
<dbReference type="InterPro" id="IPR011051">
    <property type="entry name" value="RmlC_Cupin_sf"/>
</dbReference>
<dbReference type="CDD" id="cd06976">
    <property type="entry name" value="cupin_MtlR-like_N"/>
    <property type="match status" value="1"/>
</dbReference>
<evidence type="ECO:0000256" key="2">
    <source>
        <dbReference type="ARBA" id="ARBA00023125"/>
    </source>
</evidence>
<keyword evidence="3" id="KW-0804">Transcription</keyword>
<keyword evidence="1" id="KW-0805">Transcription regulation</keyword>
<dbReference type="RefSeq" id="WP_152123557.1">
    <property type="nucleotide sequence ID" value="NZ_WELI01000002.1"/>
</dbReference>
<name>A0A7J5U2S1_9BACT</name>
<dbReference type="GO" id="GO:0043565">
    <property type="term" value="F:sequence-specific DNA binding"/>
    <property type="evidence" value="ECO:0007669"/>
    <property type="project" value="InterPro"/>
</dbReference>
<dbReference type="Gene3D" id="1.10.10.60">
    <property type="entry name" value="Homeodomain-like"/>
    <property type="match status" value="2"/>
</dbReference>
<dbReference type="EMBL" id="WELI01000002">
    <property type="protein sequence ID" value="KAB7731981.1"/>
    <property type="molecule type" value="Genomic_DNA"/>
</dbReference>
<evidence type="ECO:0000259" key="4">
    <source>
        <dbReference type="PROSITE" id="PS01124"/>
    </source>
</evidence>
<evidence type="ECO:0000256" key="3">
    <source>
        <dbReference type="ARBA" id="ARBA00023163"/>
    </source>
</evidence>
<dbReference type="InterPro" id="IPR018062">
    <property type="entry name" value="HTH_AraC-typ_CS"/>
</dbReference>
<dbReference type="Gene3D" id="2.60.120.10">
    <property type="entry name" value="Jelly Rolls"/>
    <property type="match status" value="1"/>
</dbReference>
<feature type="domain" description="HTH araC/xylS-type" evidence="4">
    <location>
        <begin position="184"/>
        <end position="282"/>
    </location>
</feature>
<evidence type="ECO:0000313" key="6">
    <source>
        <dbReference type="Proteomes" id="UP000488299"/>
    </source>
</evidence>
<dbReference type="SUPFAM" id="SSF46689">
    <property type="entry name" value="Homeodomain-like"/>
    <property type="match status" value="2"/>
</dbReference>
<comment type="caution">
    <text evidence="5">The sequence shown here is derived from an EMBL/GenBank/DDBJ whole genome shotgun (WGS) entry which is preliminary data.</text>
</comment>
<dbReference type="Pfam" id="PF12833">
    <property type="entry name" value="HTH_18"/>
    <property type="match status" value="1"/>
</dbReference>
<dbReference type="InterPro" id="IPR018060">
    <property type="entry name" value="HTH_AraC"/>
</dbReference>
<dbReference type="PANTHER" id="PTHR43280:SF27">
    <property type="entry name" value="TRANSCRIPTIONAL REGULATOR MTLR"/>
    <property type="match status" value="1"/>
</dbReference>
<dbReference type="GO" id="GO:0003700">
    <property type="term" value="F:DNA-binding transcription factor activity"/>
    <property type="evidence" value="ECO:0007669"/>
    <property type="project" value="InterPro"/>
</dbReference>
<dbReference type="InterPro" id="IPR009057">
    <property type="entry name" value="Homeodomain-like_sf"/>
</dbReference>
<proteinExistence type="predicted"/>
<dbReference type="PROSITE" id="PS01124">
    <property type="entry name" value="HTH_ARAC_FAMILY_2"/>
    <property type="match status" value="1"/>
</dbReference>
<keyword evidence="2" id="KW-0238">DNA-binding</keyword>
<dbReference type="AlphaFoldDB" id="A0A7J5U2S1"/>
<dbReference type="SUPFAM" id="SSF51182">
    <property type="entry name" value="RmlC-like cupins"/>
    <property type="match status" value="1"/>
</dbReference>
<dbReference type="PROSITE" id="PS00041">
    <property type="entry name" value="HTH_ARAC_FAMILY_1"/>
    <property type="match status" value="1"/>
</dbReference>
<keyword evidence="6" id="KW-1185">Reference proteome</keyword>